<feature type="transmembrane region" description="Helical" evidence="10">
    <location>
        <begin position="6"/>
        <end position="24"/>
    </location>
</feature>
<dbReference type="InterPro" id="IPR050364">
    <property type="entry name" value="Cytochrome_P450_fung"/>
</dbReference>
<keyword evidence="4 8" id="KW-0479">Metal-binding</keyword>
<dbReference type="EMBL" id="QAPF01000318">
    <property type="protein sequence ID" value="TEA11823.1"/>
    <property type="molecule type" value="Genomic_DNA"/>
</dbReference>
<keyword evidence="3 8" id="KW-0349">Heme</keyword>
<evidence type="ECO:0000256" key="9">
    <source>
        <dbReference type="RuleBase" id="RU000461"/>
    </source>
</evidence>
<keyword evidence="6 8" id="KW-0408">Iron</keyword>
<organism evidence="11 12">
    <name type="scientific">Colletotrichum sidae</name>
    <dbReference type="NCBI Taxonomy" id="1347389"/>
    <lineage>
        <taxon>Eukaryota</taxon>
        <taxon>Fungi</taxon>
        <taxon>Dikarya</taxon>
        <taxon>Ascomycota</taxon>
        <taxon>Pezizomycotina</taxon>
        <taxon>Sordariomycetes</taxon>
        <taxon>Hypocreomycetidae</taxon>
        <taxon>Glomerellales</taxon>
        <taxon>Glomerellaceae</taxon>
        <taxon>Colletotrichum</taxon>
        <taxon>Colletotrichum orbiculare species complex</taxon>
    </lineage>
</organism>
<dbReference type="PRINTS" id="PR00463">
    <property type="entry name" value="EP450I"/>
</dbReference>
<dbReference type="InterPro" id="IPR001128">
    <property type="entry name" value="Cyt_P450"/>
</dbReference>
<comment type="cofactor">
    <cofactor evidence="1 8">
        <name>heme</name>
        <dbReference type="ChEBI" id="CHEBI:30413"/>
    </cofactor>
</comment>
<dbReference type="Proteomes" id="UP000295604">
    <property type="component" value="Unassembled WGS sequence"/>
</dbReference>
<keyword evidence="10" id="KW-0812">Transmembrane</keyword>
<name>A0A4V3I332_9PEZI</name>
<evidence type="ECO:0000256" key="5">
    <source>
        <dbReference type="ARBA" id="ARBA00023002"/>
    </source>
</evidence>
<dbReference type="AlphaFoldDB" id="A0A4V3I332"/>
<feature type="binding site" description="axial binding residue" evidence="8">
    <location>
        <position position="446"/>
    </location>
    <ligand>
        <name>heme</name>
        <dbReference type="ChEBI" id="CHEBI:30413"/>
    </ligand>
    <ligandPart>
        <name>Fe</name>
        <dbReference type="ChEBI" id="CHEBI:18248"/>
    </ligandPart>
</feature>
<evidence type="ECO:0000256" key="7">
    <source>
        <dbReference type="ARBA" id="ARBA00023033"/>
    </source>
</evidence>
<evidence type="ECO:0000256" key="4">
    <source>
        <dbReference type="ARBA" id="ARBA00022723"/>
    </source>
</evidence>
<dbReference type="CDD" id="cd11065">
    <property type="entry name" value="CYP64-like"/>
    <property type="match status" value="1"/>
</dbReference>
<keyword evidence="5 9" id="KW-0560">Oxidoreductase</keyword>
<evidence type="ECO:0000256" key="8">
    <source>
        <dbReference type="PIRSR" id="PIRSR602401-1"/>
    </source>
</evidence>
<evidence type="ECO:0000256" key="2">
    <source>
        <dbReference type="ARBA" id="ARBA00010617"/>
    </source>
</evidence>
<dbReference type="InterPro" id="IPR036396">
    <property type="entry name" value="Cyt_P450_sf"/>
</dbReference>
<dbReference type="PANTHER" id="PTHR46300:SF7">
    <property type="entry name" value="P450, PUTATIVE (EUROFUNG)-RELATED"/>
    <property type="match status" value="1"/>
</dbReference>
<evidence type="ECO:0000256" key="3">
    <source>
        <dbReference type="ARBA" id="ARBA00022617"/>
    </source>
</evidence>
<gene>
    <name evidence="11" type="primary">aflQ-0</name>
    <name evidence="11" type="ORF">C8034_v007112</name>
</gene>
<dbReference type="Pfam" id="PF00067">
    <property type="entry name" value="p450"/>
    <property type="match status" value="1"/>
</dbReference>
<dbReference type="Gene3D" id="1.10.630.10">
    <property type="entry name" value="Cytochrome P450"/>
    <property type="match status" value="1"/>
</dbReference>
<dbReference type="PANTHER" id="PTHR46300">
    <property type="entry name" value="P450, PUTATIVE (EUROFUNG)-RELATED-RELATED"/>
    <property type="match status" value="1"/>
</dbReference>
<dbReference type="PRINTS" id="PR00385">
    <property type="entry name" value="P450"/>
</dbReference>
<reference evidence="11 12" key="1">
    <citation type="submission" date="2018-11" db="EMBL/GenBank/DDBJ databases">
        <title>Genome sequence and assembly of Colletotrichum sidae.</title>
        <authorList>
            <person name="Gan P."/>
            <person name="Shirasu K."/>
        </authorList>
    </citation>
    <scope>NUCLEOTIDE SEQUENCE [LARGE SCALE GENOMIC DNA]</scope>
    <source>
        <strain evidence="11 12">CBS 518.97</strain>
    </source>
</reference>
<dbReference type="GO" id="GO:0005506">
    <property type="term" value="F:iron ion binding"/>
    <property type="evidence" value="ECO:0007669"/>
    <property type="project" value="InterPro"/>
</dbReference>
<accession>A0A4V3I332</accession>
<dbReference type="SUPFAM" id="SSF48264">
    <property type="entry name" value="Cytochrome P450"/>
    <property type="match status" value="1"/>
</dbReference>
<dbReference type="GO" id="GO:0004497">
    <property type="term" value="F:monooxygenase activity"/>
    <property type="evidence" value="ECO:0007669"/>
    <property type="project" value="UniProtKB-KW"/>
</dbReference>
<sequence length="533" mass="59928">MSVVSFVYGLAVGLVGFLVVNKILRYIKNVGRPPLPPGPKGLPLVGNLNDLPKSGAFEAQHWAKHKELYGPISSVTIMGQTIVIISDLELAIDVLEKRAVKHSSRPKQIFAGEIIGWQNSLAFLQYNDRFRAYRKSISRIIGTKVAASQYDTLQEAEVGHFLLHVLENPDSLIRHIKRFAGSVILKIAYGYNPEPFEDDYLIDKVGETMDDFGRAAVPGAFLVDMFPLLRHVPEWFPGTAWKQTGKRWGATLKTVADKPFAFVKHQLSQGKQNASLVSQFLGNGHLTSEEEFVTKWSALSLYTGGADTTVSSIACFFLAMTVFPKVQQKAQEEIDRVVGQDRLPTAADRPNLPYVDALVKELLRWQPVAPMGLPHTSSDDDVVEGYFIPRDAMILPNIWQVVYFTRDPKLYEDPAEFRPERFLPTDGSEPPTDPHKFVFGFGRRVCPGRILADNALFINIAQSLAVFNISKRVEDGREVEPTIKMAPGIITHPEHFETSIKPRSYKHEQLIRSVEKTYPWEESDAKTLQEMRI</sequence>
<evidence type="ECO:0000313" key="11">
    <source>
        <dbReference type="EMBL" id="TEA11823.1"/>
    </source>
</evidence>
<keyword evidence="10" id="KW-0472">Membrane</keyword>
<evidence type="ECO:0000256" key="6">
    <source>
        <dbReference type="ARBA" id="ARBA00023004"/>
    </source>
</evidence>
<dbReference type="GO" id="GO:0020037">
    <property type="term" value="F:heme binding"/>
    <property type="evidence" value="ECO:0007669"/>
    <property type="project" value="InterPro"/>
</dbReference>
<keyword evidence="12" id="KW-1185">Reference proteome</keyword>
<comment type="similarity">
    <text evidence="2 9">Belongs to the cytochrome P450 family.</text>
</comment>
<keyword evidence="10" id="KW-1133">Transmembrane helix</keyword>
<dbReference type="GO" id="GO:0016705">
    <property type="term" value="F:oxidoreductase activity, acting on paired donors, with incorporation or reduction of molecular oxygen"/>
    <property type="evidence" value="ECO:0007669"/>
    <property type="project" value="InterPro"/>
</dbReference>
<comment type="caution">
    <text evidence="11">The sequence shown here is derived from an EMBL/GenBank/DDBJ whole genome shotgun (WGS) entry which is preliminary data.</text>
</comment>
<dbReference type="PROSITE" id="PS00086">
    <property type="entry name" value="CYTOCHROME_P450"/>
    <property type="match status" value="1"/>
</dbReference>
<keyword evidence="7 9" id="KW-0503">Monooxygenase</keyword>
<protein>
    <submittedName>
        <fullName evidence="11">O-methylsterigmatocystin oxidoreductase</fullName>
    </submittedName>
</protein>
<evidence type="ECO:0000256" key="10">
    <source>
        <dbReference type="SAM" id="Phobius"/>
    </source>
</evidence>
<dbReference type="InterPro" id="IPR017972">
    <property type="entry name" value="Cyt_P450_CS"/>
</dbReference>
<evidence type="ECO:0000256" key="1">
    <source>
        <dbReference type="ARBA" id="ARBA00001971"/>
    </source>
</evidence>
<dbReference type="InterPro" id="IPR002401">
    <property type="entry name" value="Cyt_P450_E_grp-I"/>
</dbReference>
<proteinExistence type="inferred from homology"/>
<evidence type="ECO:0000313" key="12">
    <source>
        <dbReference type="Proteomes" id="UP000295604"/>
    </source>
</evidence>